<gene>
    <name evidence="2" type="ORF">P5G61_18470</name>
</gene>
<dbReference type="Gene3D" id="3.30.70.100">
    <property type="match status" value="1"/>
</dbReference>
<accession>A0ABT8JDP2</accession>
<dbReference type="InterPro" id="IPR011008">
    <property type="entry name" value="Dimeric_a/b-barrel"/>
</dbReference>
<name>A0ABT8JDP2_9BACL</name>
<feature type="domain" description="NIPSNAP" evidence="1">
    <location>
        <begin position="6"/>
        <end position="86"/>
    </location>
</feature>
<reference evidence="2" key="1">
    <citation type="submission" date="2023-03" db="EMBL/GenBank/DDBJ databases">
        <title>MT1 and MT2 Draft Genomes of Novel Species.</title>
        <authorList>
            <person name="Venkateswaran K."/>
        </authorList>
    </citation>
    <scope>NUCLEOTIDE SEQUENCE</scope>
    <source>
        <strain evidence="2">F6_3S_P_1C</strain>
    </source>
</reference>
<dbReference type="InterPro" id="IPR012577">
    <property type="entry name" value="NIPSNAP"/>
</dbReference>
<protein>
    <submittedName>
        <fullName evidence="2">NIPSNAP family protein</fullName>
    </submittedName>
</protein>
<comment type="caution">
    <text evidence="2">The sequence shown here is derived from an EMBL/GenBank/DDBJ whole genome shotgun (WGS) entry which is preliminary data.</text>
</comment>
<dbReference type="Proteomes" id="UP001174205">
    <property type="component" value="Unassembled WGS sequence"/>
</dbReference>
<evidence type="ECO:0000259" key="1">
    <source>
        <dbReference type="Pfam" id="PF07978"/>
    </source>
</evidence>
<sequence length="122" mass="14873">MIYRRKTYVVASSFVEEFNALFNDILLPTQLKYGARLIGRWHTLIDDETSEIFAMWEYDTLEQYEEIEKNIKSDNEHVIRVQERFDQIGRNRYKEVFRKDIKQEFFESTVDREKTILKTSYN</sequence>
<organism evidence="2 3">
    <name type="scientific">Paenibacillus vandeheii</name>
    <dbReference type="NCBI Taxonomy" id="3035917"/>
    <lineage>
        <taxon>Bacteria</taxon>
        <taxon>Bacillati</taxon>
        <taxon>Bacillota</taxon>
        <taxon>Bacilli</taxon>
        <taxon>Bacillales</taxon>
        <taxon>Paenibacillaceae</taxon>
        <taxon>Paenibacillus</taxon>
    </lineage>
</organism>
<evidence type="ECO:0000313" key="3">
    <source>
        <dbReference type="Proteomes" id="UP001174205"/>
    </source>
</evidence>
<keyword evidence="3" id="KW-1185">Reference proteome</keyword>
<dbReference type="EMBL" id="JAROCD010000009">
    <property type="protein sequence ID" value="MDN4603230.1"/>
    <property type="molecule type" value="Genomic_DNA"/>
</dbReference>
<dbReference type="RefSeq" id="WP_301247836.1">
    <property type="nucleotide sequence ID" value="NZ_JAROCD010000009.1"/>
</dbReference>
<dbReference type="SUPFAM" id="SSF54909">
    <property type="entry name" value="Dimeric alpha+beta barrel"/>
    <property type="match status" value="1"/>
</dbReference>
<dbReference type="Pfam" id="PF07978">
    <property type="entry name" value="NIPSNAP"/>
    <property type="match status" value="1"/>
</dbReference>
<proteinExistence type="predicted"/>
<evidence type="ECO:0000313" key="2">
    <source>
        <dbReference type="EMBL" id="MDN4603230.1"/>
    </source>
</evidence>